<evidence type="ECO:0000313" key="3">
    <source>
        <dbReference type="Proteomes" id="UP000050761"/>
    </source>
</evidence>
<feature type="compositionally biased region" description="Basic residues" evidence="1">
    <location>
        <begin position="110"/>
        <end position="119"/>
    </location>
</feature>
<dbReference type="WBParaSite" id="HPBE_0002532801-mRNA-1">
    <property type="protein sequence ID" value="HPBE_0002532801-mRNA-1"/>
    <property type="gene ID" value="HPBE_0002532801"/>
</dbReference>
<sequence>MAQQGARQAWYPWKLFTGCGNGRSHGSTRSTACQFPKELITWCEHDKGGSSSECVDTAETMAQQGARQAWYPWKLIRGCGHGRSDGPTSDGKQVSVEAHHRVWKRQKRWPNKEHGKHGIRGSSSQGVETAEAMAQQGARLVSFRRSSSRGASTTRVVAQVFDKLRVEDFDLAIAHFHDLCPLAIAEKIGVKKVVWITHGTSIYDFAAQQLGLRTLPATVPHPLSSG</sequence>
<gene>
    <name evidence="2" type="ORF">HPBE_LOCUS25326</name>
</gene>
<evidence type="ECO:0000256" key="1">
    <source>
        <dbReference type="SAM" id="MobiDB-lite"/>
    </source>
</evidence>
<reference evidence="2 3" key="1">
    <citation type="submission" date="2018-11" db="EMBL/GenBank/DDBJ databases">
        <authorList>
            <consortium name="Pathogen Informatics"/>
        </authorList>
    </citation>
    <scope>NUCLEOTIDE SEQUENCE [LARGE SCALE GENOMIC DNA]</scope>
</reference>
<feature type="region of interest" description="Disordered" evidence="1">
    <location>
        <begin position="110"/>
        <end position="131"/>
    </location>
</feature>
<organism evidence="3 4">
    <name type="scientific">Heligmosomoides polygyrus</name>
    <name type="common">Parasitic roundworm</name>
    <dbReference type="NCBI Taxonomy" id="6339"/>
    <lineage>
        <taxon>Eukaryota</taxon>
        <taxon>Metazoa</taxon>
        <taxon>Ecdysozoa</taxon>
        <taxon>Nematoda</taxon>
        <taxon>Chromadorea</taxon>
        <taxon>Rhabditida</taxon>
        <taxon>Rhabditina</taxon>
        <taxon>Rhabditomorpha</taxon>
        <taxon>Strongyloidea</taxon>
        <taxon>Heligmosomidae</taxon>
        <taxon>Heligmosomoides</taxon>
    </lineage>
</organism>
<proteinExistence type="predicted"/>
<evidence type="ECO:0000313" key="2">
    <source>
        <dbReference type="EMBL" id="VDP50561.1"/>
    </source>
</evidence>
<protein>
    <submittedName>
        <fullName evidence="4">Glyco_trans_4-like_N domain-containing protein</fullName>
    </submittedName>
</protein>
<dbReference type="Proteomes" id="UP000050761">
    <property type="component" value="Unassembled WGS sequence"/>
</dbReference>
<keyword evidence="3" id="KW-1185">Reference proteome</keyword>
<accession>A0A3P8E2L9</accession>
<dbReference type="OrthoDB" id="5835829at2759"/>
<evidence type="ECO:0000313" key="4">
    <source>
        <dbReference type="WBParaSite" id="HPBE_0002532801-mRNA-1"/>
    </source>
</evidence>
<name>A0A183GRK8_HELPZ</name>
<reference evidence="4" key="2">
    <citation type="submission" date="2019-09" db="UniProtKB">
        <authorList>
            <consortium name="WormBaseParasite"/>
        </authorList>
    </citation>
    <scope>IDENTIFICATION</scope>
</reference>
<accession>A0A183GRK8</accession>
<dbReference type="AlphaFoldDB" id="A0A183GRK8"/>
<dbReference type="EMBL" id="UZAH01037732">
    <property type="protein sequence ID" value="VDP50561.1"/>
    <property type="molecule type" value="Genomic_DNA"/>
</dbReference>